<dbReference type="Proteomes" id="UP001235939">
    <property type="component" value="Chromosome X"/>
</dbReference>
<protein>
    <submittedName>
        <fullName evidence="2">Uncharacterized protein</fullName>
    </submittedName>
</protein>
<dbReference type="EMBL" id="CP092886">
    <property type="protein sequence ID" value="UYV84750.1"/>
    <property type="molecule type" value="Genomic_DNA"/>
</dbReference>
<evidence type="ECO:0000256" key="1">
    <source>
        <dbReference type="SAM" id="MobiDB-lite"/>
    </source>
</evidence>
<gene>
    <name evidence="2" type="ORF">LAZ67_X003314</name>
</gene>
<keyword evidence="3" id="KW-1185">Reference proteome</keyword>
<feature type="compositionally biased region" description="Polar residues" evidence="1">
    <location>
        <begin position="127"/>
        <end position="140"/>
    </location>
</feature>
<sequence length="148" mass="17188">MKRYLRLYKLKWKLSGVIYQVEYPEPSGRTRQSRDLVHVLRTKPNPQTPEEWLDYVNTIQKRPVTRGQPTPQRGFDRWQPESTPPPSQGHYRPQYGQLATFRRPGDGRFAFRNYADNTLPKEPREPATSSGHQPRSQGCDPSSRKGPA</sequence>
<reference evidence="2 3" key="1">
    <citation type="submission" date="2022-03" db="EMBL/GenBank/DDBJ databases">
        <title>A chromosomal length assembly of Cordylochernes scorpioides.</title>
        <authorList>
            <person name="Zeh D."/>
            <person name="Zeh J."/>
        </authorList>
    </citation>
    <scope>NUCLEOTIDE SEQUENCE [LARGE SCALE GENOMIC DNA]</scope>
    <source>
        <strain evidence="2">IN4F17</strain>
        <tissue evidence="2">Whole Body</tissue>
    </source>
</reference>
<evidence type="ECO:0000313" key="2">
    <source>
        <dbReference type="EMBL" id="UYV84750.1"/>
    </source>
</evidence>
<proteinExistence type="predicted"/>
<evidence type="ECO:0000313" key="3">
    <source>
        <dbReference type="Proteomes" id="UP001235939"/>
    </source>
</evidence>
<organism evidence="2 3">
    <name type="scientific">Cordylochernes scorpioides</name>
    <dbReference type="NCBI Taxonomy" id="51811"/>
    <lineage>
        <taxon>Eukaryota</taxon>
        <taxon>Metazoa</taxon>
        <taxon>Ecdysozoa</taxon>
        <taxon>Arthropoda</taxon>
        <taxon>Chelicerata</taxon>
        <taxon>Arachnida</taxon>
        <taxon>Pseudoscorpiones</taxon>
        <taxon>Cheliferoidea</taxon>
        <taxon>Chernetidae</taxon>
        <taxon>Cordylochernes</taxon>
    </lineage>
</organism>
<feature type="region of interest" description="Disordered" evidence="1">
    <location>
        <begin position="61"/>
        <end position="148"/>
    </location>
</feature>
<accession>A0ABY6LYX9</accession>
<name>A0ABY6LYX9_9ARAC</name>